<evidence type="ECO:0000259" key="6">
    <source>
        <dbReference type="Pfam" id="PF01386"/>
    </source>
</evidence>
<dbReference type="Gene3D" id="2.40.240.10">
    <property type="entry name" value="Ribosomal Protein L25, Chain P"/>
    <property type="match status" value="1"/>
</dbReference>
<dbReference type="Gene3D" id="2.170.120.20">
    <property type="entry name" value="Ribosomal protein L25, beta domain"/>
    <property type="match status" value="1"/>
</dbReference>
<dbReference type="InterPro" id="IPR029751">
    <property type="entry name" value="Ribosomal_L25_dom"/>
</dbReference>
<dbReference type="HAMAP" id="MF_01334">
    <property type="entry name" value="Ribosomal_bL25_CTC"/>
    <property type="match status" value="1"/>
</dbReference>
<keyword evidence="9" id="KW-1185">Reference proteome</keyword>
<dbReference type="STRING" id="1618023.UH38_13380"/>
<dbReference type="InterPro" id="IPR011035">
    <property type="entry name" value="Ribosomal_bL25/Gln-tRNA_synth"/>
</dbReference>
<comment type="function">
    <text evidence="5">This is one of the proteins that binds to the 5S RNA in the ribosome where it forms part of the central protuberance.</text>
</comment>
<dbReference type="GO" id="GO:0022625">
    <property type="term" value="C:cytosolic large ribosomal subunit"/>
    <property type="evidence" value="ECO:0007669"/>
    <property type="project" value="TreeGrafter"/>
</dbReference>
<dbReference type="NCBIfam" id="NF004612">
    <property type="entry name" value="PRK05943.1"/>
    <property type="match status" value="1"/>
</dbReference>
<dbReference type="NCBIfam" id="NF004139">
    <property type="entry name" value="PRK05618.4-2"/>
    <property type="match status" value="1"/>
</dbReference>
<sequence length="212" mass="22589">MELTVECQKRAEGSKPRALRREGLIPANLYGHKGAESIALTVKVKTLETLLKKASVNNTVIDVSIPDLSWRGKTLLREVQVHPAKRSPYHVSFFAIASQDSLDVEVPIQLVGEAPGVKLEGGVLDQVLAQLEVRCAPDSIPDAIEVDISNLHLKDILYVNQLVLPAGITALGEPERAVVSIVPSTVSAEAEAIIEEAVADSSEGAEAGTESA</sequence>
<evidence type="ECO:0000313" key="8">
    <source>
        <dbReference type="EMBL" id="KJH71274.1"/>
    </source>
</evidence>
<organism evidence="8 9">
    <name type="scientific">Aliterella atlantica CENA595</name>
    <dbReference type="NCBI Taxonomy" id="1618023"/>
    <lineage>
        <taxon>Bacteria</taxon>
        <taxon>Bacillati</taxon>
        <taxon>Cyanobacteriota</taxon>
        <taxon>Cyanophyceae</taxon>
        <taxon>Chroococcidiopsidales</taxon>
        <taxon>Aliterellaceae</taxon>
        <taxon>Aliterella</taxon>
    </lineage>
</organism>
<keyword evidence="1 5" id="KW-0699">rRNA-binding</keyword>
<reference evidence="8 9" key="1">
    <citation type="submission" date="2015-02" db="EMBL/GenBank/DDBJ databases">
        <title>Draft genome of a novel marine cyanobacterium (Chroococcales) isolated from South Atlantic Ocean.</title>
        <authorList>
            <person name="Rigonato J."/>
            <person name="Alvarenga D.O."/>
            <person name="Branco L.H."/>
            <person name="Varani A.M."/>
            <person name="Brandini F.P."/>
            <person name="Fiore M.F."/>
        </authorList>
    </citation>
    <scope>NUCLEOTIDE SEQUENCE [LARGE SCALE GENOMIC DNA]</scope>
    <source>
        <strain evidence="8 9">CENA595</strain>
    </source>
</reference>
<dbReference type="GO" id="GO:0006412">
    <property type="term" value="P:translation"/>
    <property type="evidence" value="ECO:0007669"/>
    <property type="project" value="UniProtKB-UniRule"/>
</dbReference>
<evidence type="ECO:0000256" key="1">
    <source>
        <dbReference type="ARBA" id="ARBA00022730"/>
    </source>
</evidence>
<evidence type="ECO:0000259" key="7">
    <source>
        <dbReference type="Pfam" id="PF14693"/>
    </source>
</evidence>
<dbReference type="GO" id="GO:0003735">
    <property type="term" value="F:structural constituent of ribosome"/>
    <property type="evidence" value="ECO:0007669"/>
    <property type="project" value="InterPro"/>
</dbReference>
<dbReference type="EMBL" id="JYON01000013">
    <property type="protein sequence ID" value="KJH71274.1"/>
    <property type="molecule type" value="Genomic_DNA"/>
</dbReference>
<dbReference type="PATRIC" id="fig|1618023.3.peg.4707"/>
<feature type="domain" description="Large ribosomal subunit protein bL25 beta" evidence="7">
    <location>
        <begin position="102"/>
        <end position="184"/>
    </location>
</feature>
<evidence type="ECO:0000256" key="3">
    <source>
        <dbReference type="ARBA" id="ARBA00022980"/>
    </source>
</evidence>
<gene>
    <name evidence="5" type="primary">rplY</name>
    <name evidence="5" type="synonym">ctc</name>
    <name evidence="8" type="ORF">UH38_13380</name>
</gene>
<dbReference type="PANTHER" id="PTHR33284:SF1">
    <property type="entry name" value="RIBOSOMAL PROTEIN L25_GLN-TRNA SYNTHETASE, ANTI-CODON-BINDING DOMAIN-CONTAINING PROTEIN"/>
    <property type="match status" value="1"/>
</dbReference>
<dbReference type="CDD" id="cd00495">
    <property type="entry name" value="Ribosomal_L25_TL5_CTC"/>
    <property type="match status" value="1"/>
</dbReference>
<dbReference type="InterPro" id="IPR020930">
    <property type="entry name" value="Ribosomal_uL5_bac-type"/>
</dbReference>
<dbReference type="AlphaFoldDB" id="A0A0D8ZS10"/>
<dbReference type="PANTHER" id="PTHR33284">
    <property type="entry name" value="RIBOSOMAL PROTEIN L25/GLN-TRNA SYNTHETASE, ANTI-CODON-BINDING DOMAIN-CONTAINING PROTEIN"/>
    <property type="match status" value="1"/>
</dbReference>
<evidence type="ECO:0000256" key="4">
    <source>
        <dbReference type="ARBA" id="ARBA00023274"/>
    </source>
</evidence>
<keyword evidence="3 5" id="KW-0689">Ribosomal protein</keyword>
<dbReference type="OrthoDB" id="9786489at2"/>
<dbReference type="Pfam" id="PF14693">
    <property type="entry name" value="Ribosomal_TL5_C"/>
    <property type="match status" value="1"/>
</dbReference>
<evidence type="ECO:0000313" key="9">
    <source>
        <dbReference type="Proteomes" id="UP000032452"/>
    </source>
</evidence>
<dbReference type="NCBIfam" id="TIGR00731">
    <property type="entry name" value="bL25_bact_ctc"/>
    <property type="match status" value="1"/>
</dbReference>
<name>A0A0D8ZS10_9CYAN</name>
<dbReference type="InterPro" id="IPR020056">
    <property type="entry name" value="Rbsml_bL25/Gln-tRNA_synth_N"/>
</dbReference>
<keyword evidence="2 5" id="KW-0694">RNA-binding</keyword>
<dbReference type="InterPro" id="IPR037121">
    <property type="entry name" value="Ribosomal_bL25_C"/>
</dbReference>
<dbReference type="Pfam" id="PF01386">
    <property type="entry name" value="Ribosomal_L25p"/>
    <property type="match status" value="1"/>
</dbReference>
<comment type="caution">
    <text evidence="8">The sequence shown here is derived from an EMBL/GenBank/DDBJ whole genome shotgun (WGS) entry which is preliminary data.</text>
</comment>
<feature type="domain" description="Large ribosomal subunit protein bL25 L25" evidence="6">
    <location>
        <begin position="6"/>
        <end position="93"/>
    </location>
</feature>
<dbReference type="SUPFAM" id="SSF50715">
    <property type="entry name" value="Ribosomal protein L25-like"/>
    <property type="match status" value="1"/>
</dbReference>
<dbReference type="InterPro" id="IPR001021">
    <property type="entry name" value="Ribosomal_bL25_long"/>
</dbReference>
<evidence type="ECO:0000256" key="2">
    <source>
        <dbReference type="ARBA" id="ARBA00022884"/>
    </source>
</evidence>
<keyword evidence="4 5" id="KW-0687">Ribonucleoprotein</keyword>
<dbReference type="RefSeq" id="WP_045055166.1">
    <property type="nucleotide sequence ID" value="NZ_CAWMDP010000056.1"/>
</dbReference>
<comment type="subunit">
    <text evidence="5">Part of the 50S ribosomal subunit; part of the 5S rRNA/L5/L18/L25 subcomplex. Contacts the 5S rRNA. Binds to the 5S rRNA independently of L5 and L18.</text>
</comment>
<comment type="similarity">
    <text evidence="5">Belongs to the bacterial ribosomal protein bL25 family. CTC subfamily.</text>
</comment>
<proteinExistence type="inferred from homology"/>
<dbReference type="InterPro" id="IPR020057">
    <property type="entry name" value="Ribosomal_bL25_b-dom"/>
</dbReference>
<dbReference type="GO" id="GO:0008097">
    <property type="term" value="F:5S rRNA binding"/>
    <property type="evidence" value="ECO:0007669"/>
    <property type="project" value="InterPro"/>
</dbReference>
<accession>A0A0D8ZS10</accession>
<dbReference type="Proteomes" id="UP000032452">
    <property type="component" value="Unassembled WGS sequence"/>
</dbReference>
<evidence type="ECO:0000256" key="5">
    <source>
        <dbReference type="HAMAP-Rule" id="MF_01334"/>
    </source>
</evidence>
<protein>
    <recommendedName>
        <fullName evidence="5">Large ribosomal subunit protein bL25</fullName>
    </recommendedName>
    <alternativeName>
        <fullName evidence="5">General stress protein CTC</fullName>
    </alternativeName>
</protein>